<feature type="domain" description="Enoyl-CoA hydratase/isomerase" evidence="4">
    <location>
        <begin position="20"/>
        <end position="354"/>
    </location>
</feature>
<comment type="caution">
    <text evidence="5">The sequence shown here is derived from an EMBL/GenBank/DDBJ whole genome shotgun (WGS) entry which is preliminary data.</text>
</comment>
<dbReference type="RefSeq" id="WP_036188548.1">
    <property type="nucleotide sequence ID" value="NZ_JMQN01000038.1"/>
</dbReference>
<dbReference type="GO" id="GO:0003860">
    <property type="term" value="F:3-hydroxyisobutyryl-CoA hydrolase activity"/>
    <property type="evidence" value="ECO:0007669"/>
    <property type="project" value="UniProtKB-EC"/>
</dbReference>
<dbReference type="EC" id="3.1.2.4" evidence="2"/>
<proteinExistence type="predicted"/>
<dbReference type="InterPro" id="IPR045004">
    <property type="entry name" value="ECH_dom"/>
</dbReference>
<dbReference type="eggNOG" id="COG1024">
    <property type="taxonomic scope" value="Bacteria"/>
</dbReference>
<gene>
    <name evidence="5" type="ORF">ADIMK_2464</name>
</gene>
<accession>A0A081FY22</accession>
<protein>
    <recommendedName>
        <fullName evidence="2">3-hydroxyisobutyryl-CoA hydrolase</fullName>
        <ecNumber evidence="2">3.1.2.4</ecNumber>
    </recommendedName>
</protein>
<dbReference type="Pfam" id="PF16113">
    <property type="entry name" value="ECH_2"/>
    <property type="match status" value="1"/>
</dbReference>
<dbReference type="CDD" id="cd06558">
    <property type="entry name" value="crotonase-like"/>
    <property type="match status" value="1"/>
</dbReference>
<evidence type="ECO:0000256" key="1">
    <source>
        <dbReference type="ARBA" id="ARBA00001709"/>
    </source>
</evidence>
<evidence type="ECO:0000256" key="3">
    <source>
        <dbReference type="ARBA" id="ARBA00022801"/>
    </source>
</evidence>
<organism evidence="5 6">
    <name type="scientific">Marinobacterium lacunae</name>
    <dbReference type="NCBI Taxonomy" id="1232683"/>
    <lineage>
        <taxon>Bacteria</taxon>
        <taxon>Pseudomonadati</taxon>
        <taxon>Pseudomonadota</taxon>
        <taxon>Gammaproteobacteria</taxon>
        <taxon>Oceanospirillales</taxon>
        <taxon>Oceanospirillaceae</taxon>
        <taxon>Marinobacterium</taxon>
    </lineage>
</organism>
<dbReference type="InterPro" id="IPR032259">
    <property type="entry name" value="HIBYL-CoA-H"/>
</dbReference>
<dbReference type="SUPFAM" id="SSF52096">
    <property type="entry name" value="ClpP/crotonase"/>
    <property type="match status" value="1"/>
</dbReference>
<dbReference type="NCBIfam" id="NF004127">
    <property type="entry name" value="PRK05617.1"/>
    <property type="match status" value="1"/>
</dbReference>
<dbReference type="PANTHER" id="PTHR43176:SF3">
    <property type="entry name" value="3-HYDROXYISOBUTYRYL-COA HYDROLASE, MITOCHONDRIAL"/>
    <property type="match status" value="1"/>
</dbReference>
<evidence type="ECO:0000259" key="4">
    <source>
        <dbReference type="Pfam" id="PF16113"/>
    </source>
</evidence>
<sequence>MSCVLFNEIPTQDGKRIIEICLNAERSLNALTLEMIDLMQPQLDAWRNDDSVVALILDSAGEKAFCAGGDIVNLYKSIKGEGDKDFAERFFTREYLLDYTLHTYPKPIICWGSGIVMGGGMGLMNGCSHRIVTETSHLAMPEVTIGLYPDVGGSWFLNHMPGRTGLFLGLTGNPINAPDALYLGLADRFIVSELRSSLIERLQLANWQGDATAAVNTVLRELEQISQPQLDEIAGPIRQHAELIRRVTDHDTLDLMQSALLAEDGSDKWVARAQKALSHGSPLSVRIIARQLERCRHLSLREVFERELELSVQCCRHAEFPEGIRALLIDKDGKPDWMFKSVADVDAQVLDSFFESPWTENPLSGRLN</sequence>
<dbReference type="Gene3D" id="3.90.226.10">
    <property type="entry name" value="2-enoyl-CoA Hydratase, Chain A, domain 1"/>
    <property type="match status" value="1"/>
</dbReference>
<dbReference type="PANTHER" id="PTHR43176">
    <property type="entry name" value="3-HYDROXYISOBUTYRYL-COA HYDROLASE-RELATED"/>
    <property type="match status" value="1"/>
</dbReference>
<evidence type="ECO:0000313" key="6">
    <source>
        <dbReference type="Proteomes" id="UP000028252"/>
    </source>
</evidence>
<keyword evidence="3 5" id="KW-0378">Hydrolase</keyword>
<reference evidence="5 6" key="1">
    <citation type="submission" date="2014-04" db="EMBL/GenBank/DDBJ databases">
        <title>Marinobacterium kochiensis sp. nov., isolated from sediment sample collected from Kochi backwaters in Kerala, India.</title>
        <authorList>
            <person name="Singh A."/>
            <person name="Pinnaka A.K."/>
        </authorList>
    </citation>
    <scope>NUCLEOTIDE SEQUENCE [LARGE SCALE GENOMIC DNA]</scope>
    <source>
        <strain evidence="5 6">AK27</strain>
    </source>
</reference>
<dbReference type="STRING" id="1232683.ADIMK_2464"/>
<dbReference type="GO" id="GO:0006574">
    <property type="term" value="P:L-valine catabolic process"/>
    <property type="evidence" value="ECO:0007669"/>
    <property type="project" value="TreeGrafter"/>
</dbReference>
<dbReference type="Proteomes" id="UP000028252">
    <property type="component" value="Unassembled WGS sequence"/>
</dbReference>
<evidence type="ECO:0000313" key="5">
    <source>
        <dbReference type="EMBL" id="KEA63427.1"/>
    </source>
</evidence>
<dbReference type="InterPro" id="IPR029045">
    <property type="entry name" value="ClpP/crotonase-like_dom_sf"/>
</dbReference>
<keyword evidence="6" id="KW-1185">Reference proteome</keyword>
<dbReference type="OrthoDB" id="9790967at2"/>
<name>A0A081FY22_9GAMM</name>
<evidence type="ECO:0000256" key="2">
    <source>
        <dbReference type="ARBA" id="ARBA00011915"/>
    </source>
</evidence>
<comment type="catalytic activity">
    <reaction evidence="1">
        <text>3-hydroxy-2-methylpropanoyl-CoA + H2O = 3-hydroxy-2-methylpropanoate + CoA + H(+)</text>
        <dbReference type="Rhea" id="RHEA:20888"/>
        <dbReference type="ChEBI" id="CHEBI:11805"/>
        <dbReference type="ChEBI" id="CHEBI:15377"/>
        <dbReference type="ChEBI" id="CHEBI:15378"/>
        <dbReference type="ChEBI" id="CHEBI:57287"/>
        <dbReference type="ChEBI" id="CHEBI:57340"/>
        <dbReference type="EC" id="3.1.2.4"/>
    </reaction>
</comment>
<dbReference type="EMBL" id="JMQN01000038">
    <property type="protein sequence ID" value="KEA63427.1"/>
    <property type="molecule type" value="Genomic_DNA"/>
</dbReference>
<dbReference type="PATRIC" id="fig|1232683.4.peg.2417"/>
<dbReference type="GO" id="GO:0005829">
    <property type="term" value="C:cytosol"/>
    <property type="evidence" value="ECO:0007669"/>
    <property type="project" value="TreeGrafter"/>
</dbReference>
<dbReference type="AlphaFoldDB" id="A0A081FY22"/>